<dbReference type="Proteomes" id="UP000185024">
    <property type="component" value="Unassembled WGS sequence"/>
</dbReference>
<protein>
    <submittedName>
        <fullName evidence="1">Uncharacterized protein</fullName>
    </submittedName>
</protein>
<sequence>MTESAHPIEDHAKALADDNRFCEWLDAIDALESGWPHSHYTARRWIEDQCDVESLGRLATDPVAAASLHQIARRFAVWDKNQELDL</sequence>
<dbReference type="RefSeq" id="WP_074210824.1">
    <property type="nucleotide sequence ID" value="NZ_BJOI01000012.1"/>
</dbReference>
<reference evidence="1 2" key="1">
    <citation type="submission" date="2016-11" db="EMBL/GenBank/DDBJ databases">
        <authorList>
            <person name="Jaros S."/>
            <person name="Januszkiewicz K."/>
            <person name="Wedrychowicz H."/>
        </authorList>
    </citation>
    <scope>NUCLEOTIDE SEQUENCE [LARGE SCALE GENOMIC DNA]</scope>
    <source>
        <strain evidence="1 2">ACAM 239</strain>
    </source>
</reference>
<proteinExistence type="predicted"/>
<evidence type="ECO:0000313" key="2">
    <source>
        <dbReference type="Proteomes" id="UP000185024"/>
    </source>
</evidence>
<gene>
    <name evidence="1" type="ORF">SAMN05878438_0816</name>
</gene>
<dbReference type="GeneID" id="97276283"/>
<dbReference type="EMBL" id="FSQX01000001">
    <property type="protein sequence ID" value="SIN62206.1"/>
    <property type="molecule type" value="Genomic_DNA"/>
</dbReference>
<accession>A0A1N6HQL4</accession>
<organism evidence="1 2">
    <name type="scientific">Vreelandella aquamarina</name>
    <dbReference type="NCBI Taxonomy" id="77097"/>
    <lineage>
        <taxon>Bacteria</taxon>
        <taxon>Pseudomonadati</taxon>
        <taxon>Pseudomonadota</taxon>
        <taxon>Gammaproteobacteria</taxon>
        <taxon>Oceanospirillales</taxon>
        <taxon>Halomonadaceae</taxon>
        <taxon>Vreelandella</taxon>
    </lineage>
</organism>
<dbReference type="AlphaFoldDB" id="A0A1N6HQL4"/>
<name>A0A1N6HQL4_9GAMM</name>
<evidence type="ECO:0000313" key="1">
    <source>
        <dbReference type="EMBL" id="SIN62206.1"/>
    </source>
</evidence>